<evidence type="ECO:0000313" key="2">
    <source>
        <dbReference type="Proteomes" id="UP000073492"/>
    </source>
</evidence>
<protein>
    <submittedName>
        <fullName evidence="1">Uncharacterized protein</fullName>
    </submittedName>
</protein>
<comment type="caution">
    <text evidence="1">The sequence shown here is derived from an EMBL/GenBank/DDBJ whole genome shotgun (WGS) entry which is preliminary data.</text>
</comment>
<dbReference type="AlphaFoldDB" id="A0A139IJ80"/>
<organism evidence="1 2">
    <name type="scientific">Pseudocercospora musae</name>
    <dbReference type="NCBI Taxonomy" id="113226"/>
    <lineage>
        <taxon>Eukaryota</taxon>
        <taxon>Fungi</taxon>
        <taxon>Dikarya</taxon>
        <taxon>Ascomycota</taxon>
        <taxon>Pezizomycotina</taxon>
        <taxon>Dothideomycetes</taxon>
        <taxon>Dothideomycetidae</taxon>
        <taxon>Mycosphaerellales</taxon>
        <taxon>Mycosphaerellaceae</taxon>
        <taxon>Pseudocercospora</taxon>
    </lineage>
</organism>
<name>A0A139IJ80_9PEZI</name>
<reference evidence="1 2" key="1">
    <citation type="submission" date="2015-07" db="EMBL/GenBank/DDBJ databases">
        <title>Comparative genomics of the Sigatoka disease complex on banana suggests a link between parallel evolutionary changes in Pseudocercospora fijiensis and Pseudocercospora eumusae and increased virulence on the banana host.</title>
        <authorList>
            <person name="Chang T.-C."/>
            <person name="Salvucci A."/>
            <person name="Crous P.W."/>
            <person name="Stergiopoulos I."/>
        </authorList>
    </citation>
    <scope>NUCLEOTIDE SEQUENCE [LARGE SCALE GENOMIC DNA]</scope>
    <source>
        <strain evidence="1 2">CBS 116634</strain>
    </source>
</reference>
<gene>
    <name evidence="1" type="ORF">AC579_6374</name>
</gene>
<accession>A0A139IJ80</accession>
<proteinExistence type="predicted"/>
<keyword evidence="2" id="KW-1185">Reference proteome</keyword>
<dbReference type="OrthoDB" id="2125469at2759"/>
<dbReference type="EMBL" id="LFZO01000077">
    <property type="protein sequence ID" value="KXT14695.1"/>
    <property type="molecule type" value="Genomic_DNA"/>
</dbReference>
<sequence>MTLIYLSTSMGSESAVAVFTELLENCLIAGFERMLALFPEAVLCIVEVDAQDDELHVVVFDFLGEVRQVVSVHGRQGVSDEDNLAFVLQLFAGLCNHVNGQGESRDSITGVCLASGQLFSQSSNVAHGDLGKGLQYADIVVAVVLEGQLVVCAVCSESNDSSHCQLPAGLHCRCDVVPKVFERPFEVGMRAAVGALAH</sequence>
<evidence type="ECO:0000313" key="1">
    <source>
        <dbReference type="EMBL" id="KXT14695.1"/>
    </source>
</evidence>
<dbReference type="Proteomes" id="UP000073492">
    <property type="component" value="Unassembled WGS sequence"/>
</dbReference>